<gene>
    <name evidence="3" type="ORF">EZMO1_1124</name>
</gene>
<dbReference type="AlphaFoldDB" id="A0A142B996"/>
<evidence type="ECO:0000256" key="2">
    <source>
        <dbReference type="SAM" id="MobiDB-lite"/>
    </source>
</evidence>
<evidence type="ECO:0000256" key="1">
    <source>
        <dbReference type="SAM" id="Coils"/>
    </source>
</evidence>
<feature type="region of interest" description="Disordered" evidence="2">
    <location>
        <begin position="339"/>
        <end position="368"/>
    </location>
</feature>
<dbReference type="EMBL" id="CP013251">
    <property type="protein sequence ID" value="AMO55322.1"/>
    <property type="molecule type" value="Genomic_DNA"/>
</dbReference>
<protein>
    <submittedName>
        <fullName evidence="3">Uncharacterized protein</fullName>
    </submittedName>
</protein>
<feature type="coiled-coil region" evidence="1">
    <location>
        <begin position="373"/>
        <end position="456"/>
    </location>
</feature>
<feature type="region of interest" description="Disordered" evidence="2">
    <location>
        <begin position="183"/>
        <end position="207"/>
    </location>
</feature>
<accession>A0A142B996</accession>
<dbReference type="KEGG" id="emp:EZMO1_1124"/>
<evidence type="ECO:0000313" key="3">
    <source>
        <dbReference type="EMBL" id="AMO55322.1"/>
    </source>
</evidence>
<sequence length="487" mass="53830">MIKHFICILLGILLLPLSLIMEAQGNEPYLVSVQQIIAPPGYGCALIHPLNGITMDLTERSINSNELTFPCQACDITLAAQVHIDILSTYQEKQGLTVVAALSHNVMTTEIEMIWSIIILTTAVYLEQVFAAGYYELADSETLDIIQKGNRIRYRSASGRVSRHQVRQRVGGGKSTSYIPIAPGPCASGSVPGGEATNGDDRPPDDDPGHTRFGFCSICNCICKHSRKQTYPAGATTRATTGATTGATTTKRFTKKNSATTNKRRGNERQCLDNLAMLLGFEKQANRHFITDNFGRKKVQTRIDIFERAAQRLTELMPLEANPPEGGVTNVSEVGINSVATDSGSRNSEVFEPSDDDDEEFYREDDQGQENRADELMYLFEESQKQLKRAKDDCQKLLDENALISAKLGVIDAANKHHSHTIKRLREESKFLRDDKKRLEHERDSYKAMANAAQQKIDAVARIVTPSNPAASGNGAMGVCWQHSPRK</sequence>
<feature type="compositionally biased region" description="Polar residues" evidence="2">
    <location>
        <begin position="339"/>
        <end position="348"/>
    </location>
</feature>
<feature type="compositionally biased region" description="Acidic residues" evidence="2">
    <location>
        <begin position="352"/>
        <end position="363"/>
    </location>
</feature>
<dbReference type="Proteomes" id="UP000071065">
    <property type="component" value="Chromosome"/>
</dbReference>
<organism evidence="3 4">
    <name type="scientific">Endozoicomonas montiporae CL-33</name>
    <dbReference type="NCBI Taxonomy" id="570277"/>
    <lineage>
        <taxon>Bacteria</taxon>
        <taxon>Pseudomonadati</taxon>
        <taxon>Pseudomonadota</taxon>
        <taxon>Gammaproteobacteria</taxon>
        <taxon>Oceanospirillales</taxon>
        <taxon>Endozoicomonadaceae</taxon>
        <taxon>Endozoicomonas</taxon>
    </lineage>
</organism>
<dbReference type="RefSeq" id="WP_145912488.1">
    <property type="nucleotide sequence ID" value="NZ_CP013251.1"/>
</dbReference>
<reference evidence="3 4" key="1">
    <citation type="journal article" date="2016" name="Front. Microbiol.">
        <title>Genomic Insight into the Host-Endosymbiont Relationship of Endozoicomonas montiporae CL-33(T) with its Coral Host.</title>
        <authorList>
            <person name="Ding J.-Y."/>
            <person name="Shiu J.-H."/>
            <person name="Chen W.-M."/>
            <person name="Chiang Y.-R."/>
            <person name="Tang S.-L."/>
        </authorList>
    </citation>
    <scope>NUCLEOTIDE SEQUENCE [LARGE SCALE GENOMIC DNA]</scope>
    <source>
        <strain evidence="3 4">CL-33</strain>
    </source>
</reference>
<proteinExistence type="predicted"/>
<dbReference type="PATRIC" id="fig|570277.3.peg.1226"/>
<name>A0A142B996_9GAMM</name>
<evidence type="ECO:0000313" key="4">
    <source>
        <dbReference type="Proteomes" id="UP000071065"/>
    </source>
</evidence>
<keyword evidence="1" id="KW-0175">Coiled coil</keyword>